<gene>
    <name evidence="2" type="ORF">LCGC14_1400620</name>
</gene>
<dbReference type="AlphaFoldDB" id="A0A0F9KI47"/>
<feature type="coiled-coil region" evidence="1">
    <location>
        <begin position="7"/>
        <end position="34"/>
    </location>
</feature>
<comment type="caution">
    <text evidence="2">The sequence shown here is derived from an EMBL/GenBank/DDBJ whole genome shotgun (WGS) entry which is preliminary data.</text>
</comment>
<protein>
    <submittedName>
        <fullName evidence="2">Uncharacterized protein</fullName>
    </submittedName>
</protein>
<proteinExistence type="predicted"/>
<name>A0A0F9KI47_9ZZZZ</name>
<keyword evidence="1" id="KW-0175">Coiled coil</keyword>
<evidence type="ECO:0000256" key="1">
    <source>
        <dbReference type="SAM" id="Coils"/>
    </source>
</evidence>
<dbReference type="EMBL" id="LAZR01009146">
    <property type="protein sequence ID" value="KKM74401.1"/>
    <property type="molecule type" value="Genomic_DNA"/>
</dbReference>
<sequence length="56" mass="6349">METKELIEKTQAELNELAQQIQQIQQQQQALVNETLKKQGALELLQSLNGTGEIKE</sequence>
<organism evidence="2">
    <name type="scientific">marine sediment metagenome</name>
    <dbReference type="NCBI Taxonomy" id="412755"/>
    <lineage>
        <taxon>unclassified sequences</taxon>
        <taxon>metagenomes</taxon>
        <taxon>ecological metagenomes</taxon>
    </lineage>
</organism>
<reference evidence="2" key="1">
    <citation type="journal article" date="2015" name="Nature">
        <title>Complex archaea that bridge the gap between prokaryotes and eukaryotes.</title>
        <authorList>
            <person name="Spang A."/>
            <person name="Saw J.H."/>
            <person name="Jorgensen S.L."/>
            <person name="Zaremba-Niedzwiedzka K."/>
            <person name="Martijn J."/>
            <person name="Lind A.E."/>
            <person name="van Eijk R."/>
            <person name="Schleper C."/>
            <person name="Guy L."/>
            <person name="Ettema T.J."/>
        </authorList>
    </citation>
    <scope>NUCLEOTIDE SEQUENCE</scope>
</reference>
<evidence type="ECO:0000313" key="2">
    <source>
        <dbReference type="EMBL" id="KKM74401.1"/>
    </source>
</evidence>
<accession>A0A0F9KI47</accession>